<dbReference type="PROSITE" id="PS00062">
    <property type="entry name" value="ALDOKETO_REDUCTASE_2"/>
    <property type="match status" value="1"/>
</dbReference>
<dbReference type="AlphaFoldDB" id="A0AAF3JAM5"/>
<reference evidence="9" key="1">
    <citation type="submission" date="2024-02" db="UniProtKB">
        <authorList>
            <consortium name="WormBaseParasite"/>
        </authorList>
    </citation>
    <scope>IDENTIFICATION</scope>
</reference>
<dbReference type="CDD" id="cd19071">
    <property type="entry name" value="AKR_AKR1-5-like"/>
    <property type="match status" value="1"/>
</dbReference>
<dbReference type="Pfam" id="PF00248">
    <property type="entry name" value="Aldo_ket_red"/>
    <property type="match status" value="1"/>
</dbReference>
<evidence type="ECO:0000313" key="8">
    <source>
        <dbReference type="Proteomes" id="UP000887575"/>
    </source>
</evidence>
<evidence type="ECO:0000256" key="6">
    <source>
        <dbReference type="PIRSR" id="PIRSR000097-3"/>
    </source>
</evidence>
<feature type="binding site" evidence="5">
    <location>
        <position position="109"/>
    </location>
    <ligand>
        <name>substrate</name>
    </ligand>
</feature>
<keyword evidence="8" id="KW-1185">Reference proteome</keyword>
<sequence length="292" mass="32966">MVQLHDGVHIPLVGLGTCGADHGRLTETLRTAFKIGYRMIDTAIVYDNHAALGKALKIALPETDLKREEITIITKIQLKKENNEHEVENQVKVSLMELQLEYLDVVLIHYPTYAINDEQAERSPDNAKMRIEGYKTLLKLRDMGLIRTVGVSNFEARHLAEIEKAGLAMPTIDQIEYHPLFLRTDLLEYCRSKNIFFQAFTSLANLRPDLADSKTLNEIVERTGKTKSGVLLSFATSQGIGVIPKSNTPLRIVKNFEEAYQTLDIPDIENLKLLNLYSEGSVVKCCKGWRVL</sequence>
<dbReference type="PANTHER" id="PTHR43827:SF3">
    <property type="entry name" value="NADP-DEPENDENT OXIDOREDUCTASE DOMAIN-CONTAINING PROTEIN"/>
    <property type="match status" value="1"/>
</dbReference>
<dbReference type="InterPro" id="IPR018170">
    <property type="entry name" value="Aldo/ket_reductase_CS"/>
</dbReference>
<dbReference type="PANTHER" id="PTHR43827">
    <property type="entry name" value="2,5-DIKETO-D-GLUCONIC ACID REDUCTASE"/>
    <property type="match status" value="1"/>
</dbReference>
<dbReference type="PRINTS" id="PR00069">
    <property type="entry name" value="ALDKETRDTASE"/>
</dbReference>
<evidence type="ECO:0000259" key="7">
    <source>
        <dbReference type="Pfam" id="PF00248"/>
    </source>
</evidence>
<accession>A0AAF3JAM5</accession>
<dbReference type="Proteomes" id="UP000887575">
    <property type="component" value="Unassembled WGS sequence"/>
</dbReference>
<feature type="site" description="Lowers pKa of active site Tyr" evidence="6">
    <location>
        <position position="75"/>
    </location>
</feature>
<dbReference type="WBParaSite" id="MBELARI_LOCUS7023">
    <property type="protein sequence ID" value="MBELARI_LOCUS7023"/>
    <property type="gene ID" value="MBELARI_LOCUS7023"/>
</dbReference>
<dbReference type="Gene3D" id="3.20.20.100">
    <property type="entry name" value="NADP-dependent oxidoreductase domain"/>
    <property type="match status" value="1"/>
</dbReference>
<evidence type="ECO:0000256" key="5">
    <source>
        <dbReference type="PIRSR" id="PIRSR000097-2"/>
    </source>
</evidence>
<protein>
    <submittedName>
        <fullName evidence="9">NADP-dependent oxidoreductase domain-containing protein</fullName>
    </submittedName>
</protein>
<dbReference type="SUPFAM" id="SSF51430">
    <property type="entry name" value="NAD(P)-linked oxidoreductase"/>
    <property type="match status" value="1"/>
</dbReference>
<proteinExistence type="inferred from homology"/>
<keyword evidence="2" id="KW-0521">NADP</keyword>
<dbReference type="GO" id="GO:0016616">
    <property type="term" value="F:oxidoreductase activity, acting on the CH-OH group of donors, NAD or NADP as acceptor"/>
    <property type="evidence" value="ECO:0007669"/>
    <property type="project" value="UniProtKB-ARBA"/>
</dbReference>
<organism evidence="8 9">
    <name type="scientific">Mesorhabditis belari</name>
    <dbReference type="NCBI Taxonomy" id="2138241"/>
    <lineage>
        <taxon>Eukaryota</taxon>
        <taxon>Metazoa</taxon>
        <taxon>Ecdysozoa</taxon>
        <taxon>Nematoda</taxon>
        <taxon>Chromadorea</taxon>
        <taxon>Rhabditida</taxon>
        <taxon>Rhabditina</taxon>
        <taxon>Rhabditomorpha</taxon>
        <taxon>Rhabditoidea</taxon>
        <taxon>Rhabditidae</taxon>
        <taxon>Mesorhabditinae</taxon>
        <taxon>Mesorhabditis</taxon>
    </lineage>
</organism>
<dbReference type="InterPro" id="IPR023210">
    <property type="entry name" value="NADP_OxRdtase_dom"/>
</dbReference>
<dbReference type="InterPro" id="IPR036812">
    <property type="entry name" value="NAD(P)_OxRdtase_dom_sf"/>
</dbReference>
<evidence type="ECO:0000313" key="9">
    <source>
        <dbReference type="WBParaSite" id="MBELARI_LOCUS7023"/>
    </source>
</evidence>
<evidence type="ECO:0000256" key="2">
    <source>
        <dbReference type="ARBA" id="ARBA00022857"/>
    </source>
</evidence>
<feature type="active site" description="Proton donor" evidence="4">
    <location>
        <position position="46"/>
    </location>
</feature>
<evidence type="ECO:0000256" key="4">
    <source>
        <dbReference type="PIRSR" id="PIRSR000097-1"/>
    </source>
</evidence>
<evidence type="ECO:0000256" key="3">
    <source>
        <dbReference type="ARBA" id="ARBA00023002"/>
    </source>
</evidence>
<name>A0AAF3JAM5_9BILA</name>
<dbReference type="InterPro" id="IPR020471">
    <property type="entry name" value="AKR"/>
</dbReference>
<keyword evidence="3" id="KW-0560">Oxidoreductase</keyword>
<feature type="domain" description="NADP-dependent oxidoreductase" evidence="7">
    <location>
        <begin position="25"/>
        <end position="271"/>
    </location>
</feature>
<dbReference type="PIRSF" id="PIRSF000097">
    <property type="entry name" value="AKR"/>
    <property type="match status" value="1"/>
</dbReference>
<evidence type="ECO:0000256" key="1">
    <source>
        <dbReference type="ARBA" id="ARBA00007905"/>
    </source>
</evidence>
<comment type="similarity">
    <text evidence="1">Belongs to the aldo/keto reductase family.</text>
</comment>